<dbReference type="Proteomes" id="UP000502823">
    <property type="component" value="Unassembled WGS sequence"/>
</dbReference>
<accession>A0A6L2PBG5</accession>
<comment type="caution">
    <text evidence="3">The sequence shown here is derived from an EMBL/GenBank/DDBJ whole genome shotgun (WGS) entry which is preliminary data.</text>
</comment>
<dbReference type="InParanoid" id="A0A6L2PBG5"/>
<feature type="transmembrane region" description="Helical" evidence="2">
    <location>
        <begin position="172"/>
        <end position="197"/>
    </location>
</feature>
<keyword evidence="2" id="KW-0472">Membrane</keyword>
<dbReference type="EMBL" id="BLKM01000173">
    <property type="protein sequence ID" value="GFG29784.1"/>
    <property type="molecule type" value="Genomic_DNA"/>
</dbReference>
<dbReference type="AlphaFoldDB" id="A0A6L2PBG5"/>
<name>A0A6L2PBG5_COPFO</name>
<feature type="region of interest" description="Disordered" evidence="1">
    <location>
        <begin position="116"/>
        <end position="154"/>
    </location>
</feature>
<sequence length="198" mass="22468">MLAELRKATVSFVVSGHVTPEDYVIEQLARRFLQENQHRPFNNPDIIPQLRPHPGFTYRFPERSSVSDETSPFAVSPSDPRYYEDTGGLTDNPDIMPQLFPRQSKSDEDYERFAFGLNPEPQTVRPTQQIEQKTSEDETEVPDLAEEQPQDGMYSASEQIYKTPVSADPGHLYFTAIVVGCYVAAVFALLVGGFVWYK</sequence>
<feature type="compositionally biased region" description="Polar residues" evidence="1">
    <location>
        <begin position="120"/>
        <end position="132"/>
    </location>
</feature>
<keyword evidence="2" id="KW-0812">Transmembrane</keyword>
<keyword evidence="4" id="KW-1185">Reference proteome</keyword>
<evidence type="ECO:0000313" key="3">
    <source>
        <dbReference type="EMBL" id="GFG29784.1"/>
    </source>
</evidence>
<proteinExistence type="predicted"/>
<feature type="compositionally biased region" description="Acidic residues" evidence="1">
    <location>
        <begin position="137"/>
        <end position="149"/>
    </location>
</feature>
<protein>
    <submittedName>
        <fullName evidence="3">Uncharacterized protein</fullName>
    </submittedName>
</protein>
<evidence type="ECO:0000256" key="2">
    <source>
        <dbReference type="SAM" id="Phobius"/>
    </source>
</evidence>
<evidence type="ECO:0000256" key="1">
    <source>
        <dbReference type="SAM" id="MobiDB-lite"/>
    </source>
</evidence>
<reference evidence="4" key="1">
    <citation type="submission" date="2020-01" db="EMBL/GenBank/DDBJ databases">
        <title>Draft genome sequence of the Termite Coptotermes fromosanus.</title>
        <authorList>
            <person name="Itakura S."/>
            <person name="Yosikawa Y."/>
            <person name="Umezawa K."/>
        </authorList>
    </citation>
    <scope>NUCLEOTIDE SEQUENCE [LARGE SCALE GENOMIC DNA]</scope>
</reference>
<organism evidence="3 4">
    <name type="scientific">Coptotermes formosanus</name>
    <name type="common">Formosan subterranean termite</name>
    <dbReference type="NCBI Taxonomy" id="36987"/>
    <lineage>
        <taxon>Eukaryota</taxon>
        <taxon>Metazoa</taxon>
        <taxon>Ecdysozoa</taxon>
        <taxon>Arthropoda</taxon>
        <taxon>Hexapoda</taxon>
        <taxon>Insecta</taxon>
        <taxon>Pterygota</taxon>
        <taxon>Neoptera</taxon>
        <taxon>Polyneoptera</taxon>
        <taxon>Dictyoptera</taxon>
        <taxon>Blattodea</taxon>
        <taxon>Blattoidea</taxon>
        <taxon>Termitoidae</taxon>
        <taxon>Rhinotermitidae</taxon>
        <taxon>Coptotermes</taxon>
    </lineage>
</organism>
<dbReference type="OrthoDB" id="6270617at2759"/>
<evidence type="ECO:0000313" key="4">
    <source>
        <dbReference type="Proteomes" id="UP000502823"/>
    </source>
</evidence>
<gene>
    <name evidence="3" type="ORF">Cfor_03290</name>
</gene>
<keyword evidence="2" id="KW-1133">Transmembrane helix</keyword>